<accession>A0A2B7WU81</accession>
<dbReference type="STRING" id="1447875.A0A2B7WU81"/>
<dbReference type="SUPFAM" id="SSF51197">
    <property type="entry name" value="Clavaminate synthase-like"/>
    <property type="match status" value="1"/>
</dbReference>
<dbReference type="Gene3D" id="2.60.120.330">
    <property type="entry name" value="B-lactam Antibiotic, Isopenicillin N Synthase, Chain"/>
    <property type="match status" value="1"/>
</dbReference>
<evidence type="ECO:0000313" key="3">
    <source>
        <dbReference type="EMBL" id="PGH00051.1"/>
    </source>
</evidence>
<dbReference type="InterPro" id="IPR044861">
    <property type="entry name" value="IPNS-like_FE2OG_OXY"/>
</dbReference>
<dbReference type="AlphaFoldDB" id="A0A2B7WU81"/>
<evidence type="ECO:0000256" key="1">
    <source>
        <dbReference type="SAM" id="MobiDB-lite"/>
    </source>
</evidence>
<sequence length="455" mass="49298">MTVRLVSPFPTDDPRLLWTAHPALPPPAAALTNDHINTTNCNEDGNLSKTNPLPAIDLSTTTTATSASQALETAARTVGAASSPTCPSAPSPSPSSASRRLQSCLSATQCLTKIDQKTTIDLSVARLQELRRLDPALIQELGEDFEHVLRFYSVVEADVLPVLMQATSDVAGADLAPLHAQRNTNLRLIDYFDRPAATATAKEGSGVDNEGPRCGEHRDYGIFTVVFQDREVGGLEFEVDGQWRQVPVEVDAVVSWGWCGAVLSNDAITAAKHRPGVEDNAACAETHNCRGFSGARFRGGIETGSYQQSSVLSSRLTELTTLKRLPVFYMPSLMSGVESTPDESKLSIYELARLYCRERLLVDPLWWTGRHVELLQFTFETPTIAPNPKPGEAQSASLPEKYACVDKVPNLVSGVECGPTWREGAMSSLMNRAGSPFTSKLVGFASYVLHLLLPN</sequence>
<evidence type="ECO:0000259" key="2">
    <source>
        <dbReference type="Pfam" id="PF03171"/>
    </source>
</evidence>
<dbReference type="EMBL" id="PDNB01000192">
    <property type="protein sequence ID" value="PGH00051.1"/>
    <property type="molecule type" value="Genomic_DNA"/>
</dbReference>
<feature type="region of interest" description="Disordered" evidence="1">
    <location>
        <begin position="79"/>
        <end position="99"/>
    </location>
</feature>
<name>A0A2B7WU81_9EURO</name>
<feature type="domain" description="Isopenicillin N synthase-like Fe(2+) 2OG dioxygenase" evidence="2">
    <location>
        <begin position="213"/>
        <end position="274"/>
    </location>
</feature>
<keyword evidence="4" id="KW-1185">Reference proteome</keyword>
<dbReference type="OrthoDB" id="288590at2759"/>
<organism evidence="3 4">
    <name type="scientific">Helicocarpus griseus UAMH5409</name>
    <dbReference type="NCBI Taxonomy" id="1447875"/>
    <lineage>
        <taxon>Eukaryota</taxon>
        <taxon>Fungi</taxon>
        <taxon>Dikarya</taxon>
        <taxon>Ascomycota</taxon>
        <taxon>Pezizomycotina</taxon>
        <taxon>Eurotiomycetes</taxon>
        <taxon>Eurotiomycetidae</taxon>
        <taxon>Onygenales</taxon>
        <taxon>Ajellomycetaceae</taxon>
        <taxon>Helicocarpus</taxon>
    </lineage>
</organism>
<protein>
    <recommendedName>
        <fullName evidence="2">Isopenicillin N synthase-like Fe(2+) 2OG dioxygenase domain-containing protein</fullName>
    </recommendedName>
</protein>
<evidence type="ECO:0000313" key="4">
    <source>
        <dbReference type="Proteomes" id="UP000223968"/>
    </source>
</evidence>
<proteinExistence type="predicted"/>
<comment type="caution">
    <text evidence="3">The sequence shown here is derived from an EMBL/GenBank/DDBJ whole genome shotgun (WGS) entry which is preliminary data.</text>
</comment>
<dbReference type="InterPro" id="IPR027443">
    <property type="entry name" value="IPNS-like_sf"/>
</dbReference>
<reference evidence="3 4" key="1">
    <citation type="submission" date="2017-10" db="EMBL/GenBank/DDBJ databases">
        <title>Comparative genomics in systemic dimorphic fungi from Ajellomycetaceae.</title>
        <authorList>
            <person name="Munoz J.F."/>
            <person name="Mcewen J.G."/>
            <person name="Clay O.K."/>
            <person name="Cuomo C.A."/>
        </authorList>
    </citation>
    <scope>NUCLEOTIDE SEQUENCE [LARGE SCALE GENOMIC DNA]</scope>
    <source>
        <strain evidence="3 4">UAMH5409</strain>
    </source>
</reference>
<dbReference type="Proteomes" id="UP000223968">
    <property type="component" value="Unassembled WGS sequence"/>
</dbReference>
<dbReference type="Pfam" id="PF03171">
    <property type="entry name" value="2OG-FeII_Oxy"/>
    <property type="match status" value="1"/>
</dbReference>
<gene>
    <name evidence="3" type="ORF">AJ79_08322</name>
</gene>